<evidence type="ECO:0000259" key="5">
    <source>
        <dbReference type="PROSITE" id="PS01179"/>
    </source>
</evidence>
<dbReference type="InterPro" id="IPR036034">
    <property type="entry name" value="PDZ_sf"/>
</dbReference>
<gene>
    <name evidence="7" type="primary">Apba2</name>
    <name evidence="7" type="ORF">CRYSOU_R07688</name>
</gene>
<feature type="domain" description="PDZ" evidence="6">
    <location>
        <begin position="577"/>
        <end position="662"/>
    </location>
</feature>
<accession>A0A7K4KVC3</accession>
<evidence type="ECO:0000259" key="6">
    <source>
        <dbReference type="PROSITE" id="PS50106"/>
    </source>
</evidence>
<comment type="caution">
    <text evidence="7">The sequence shown here is derived from an EMBL/GenBank/DDBJ whole genome shotgun (WGS) entry which is preliminary data.</text>
</comment>
<dbReference type="Gene3D" id="2.30.42.10">
    <property type="match status" value="2"/>
</dbReference>
<dbReference type="FunFam" id="2.30.29.30:FF:000044">
    <property type="entry name" value="amyloid beta A4 precursor protein-binding family A member 1"/>
    <property type="match status" value="1"/>
</dbReference>
<dbReference type="InterPro" id="IPR011993">
    <property type="entry name" value="PH-like_dom_sf"/>
</dbReference>
<evidence type="ECO:0000256" key="2">
    <source>
        <dbReference type="ARBA" id="ARBA00022553"/>
    </source>
</evidence>
<dbReference type="FunFam" id="2.30.42.10:FF:000007">
    <property type="entry name" value="Amyloid beta A4 protein-binding family A member"/>
    <property type="match status" value="1"/>
</dbReference>
<dbReference type="FunFam" id="2.30.42.10:FF:000017">
    <property type="entry name" value="Amyloid beta A4 protein-binding family A member 1"/>
    <property type="match status" value="1"/>
</dbReference>
<organism evidence="7 8">
    <name type="scientific">Crypturellus soui</name>
    <dbReference type="NCBI Taxonomy" id="458187"/>
    <lineage>
        <taxon>Eukaryota</taxon>
        <taxon>Metazoa</taxon>
        <taxon>Chordata</taxon>
        <taxon>Craniata</taxon>
        <taxon>Vertebrata</taxon>
        <taxon>Euteleostomi</taxon>
        <taxon>Archelosauria</taxon>
        <taxon>Archosauria</taxon>
        <taxon>Dinosauria</taxon>
        <taxon>Saurischia</taxon>
        <taxon>Theropoda</taxon>
        <taxon>Coelurosauria</taxon>
        <taxon>Aves</taxon>
        <taxon>Palaeognathae</taxon>
        <taxon>Tinamiformes</taxon>
        <taxon>Tinamidae</taxon>
        <taxon>Crypturellus</taxon>
    </lineage>
</organism>
<name>A0A7K4KVC3_9AVES</name>
<keyword evidence="3" id="KW-0677">Repeat</keyword>
<keyword evidence="1" id="KW-0813">Transport</keyword>
<dbReference type="InterPro" id="IPR006020">
    <property type="entry name" value="PTB/PI_dom"/>
</dbReference>
<dbReference type="SUPFAM" id="SSF50156">
    <property type="entry name" value="PDZ domain-like"/>
    <property type="match status" value="2"/>
</dbReference>
<dbReference type="GO" id="GO:0007268">
    <property type="term" value="P:chemical synaptic transmission"/>
    <property type="evidence" value="ECO:0007669"/>
    <property type="project" value="TreeGrafter"/>
</dbReference>
<keyword evidence="2" id="KW-0597">Phosphoprotein</keyword>
<evidence type="ECO:0000313" key="8">
    <source>
        <dbReference type="Proteomes" id="UP000545332"/>
    </source>
</evidence>
<feature type="domain" description="PDZ" evidence="6">
    <location>
        <begin position="668"/>
        <end position="744"/>
    </location>
</feature>
<evidence type="ECO:0000313" key="7">
    <source>
        <dbReference type="EMBL" id="NWI19606.1"/>
    </source>
</evidence>
<feature type="compositionally biased region" description="Acidic residues" evidence="4">
    <location>
        <begin position="135"/>
        <end position="145"/>
    </location>
</feature>
<reference evidence="7 8" key="1">
    <citation type="submission" date="2019-09" db="EMBL/GenBank/DDBJ databases">
        <title>Bird 10,000 Genomes (B10K) Project - Family phase.</title>
        <authorList>
            <person name="Zhang G."/>
        </authorList>
    </citation>
    <scope>NUCLEOTIDE SEQUENCE [LARGE SCALE GENOMIC DNA]</scope>
    <source>
        <strain evidence="7">B10K-MSB-42743</strain>
        <tissue evidence="7">Heart</tissue>
    </source>
</reference>
<dbReference type="PROSITE" id="PS50106">
    <property type="entry name" value="PDZ"/>
    <property type="match status" value="2"/>
</dbReference>
<dbReference type="PANTHER" id="PTHR12345">
    <property type="entry name" value="SYNTENIN RELATED"/>
    <property type="match status" value="1"/>
</dbReference>
<dbReference type="EMBL" id="VWPX01017715">
    <property type="protein sequence ID" value="NWI19606.1"/>
    <property type="molecule type" value="Genomic_DNA"/>
</dbReference>
<dbReference type="PROSITE" id="PS01179">
    <property type="entry name" value="PID"/>
    <property type="match status" value="1"/>
</dbReference>
<evidence type="ECO:0000256" key="4">
    <source>
        <dbReference type="SAM" id="MobiDB-lite"/>
    </source>
</evidence>
<dbReference type="SUPFAM" id="SSF50729">
    <property type="entry name" value="PH domain-like"/>
    <property type="match status" value="1"/>
</dbReference>
<evidence type="ECO:0000256" key="3">
    <source>
        <dbReference type="ARBA" id="ARBA00022737"/>
    </source>
</evidence>
<sequence>LAMASRKRQGTAASMLEQRARACPASPRSREPHAEDGDLPAHEYPAKEAELPALAQGSPTPAHLECNDHSGDGDSSSDYVNNTSEEEDYDEGLPEEEEGITYYIRYCPEDDSYLEGMDCNGEEYAPHEEHHVDTDECQEAVEEEWAESKIQPQDENEVTDRQEWQEGQDNSVQILEDEVSSLEIQDQEENIQYCQSEGGYPDYYPAEANGNSQGISPYHSRKEDAELEEQEEDIDQIVAEIKMSMSMSSINSTAEMSPEHAGPESLPHDYKETCPKGEAVHGANRHEGRPKSLNIPSASKQSGDVPRGFKTKSRTPEDRAKWPQEQMCNGLEQPRKQQRSDLNGPVDNNNPPETKKVSSFPSFVDVPGPCEPEDLIDGIIFAANYLGSTQLLSERNPSKNIRMMQAQEAVSRVKRMQKAAKIKKKATSEGDSQALTEVDLFISTQRIKVLNADTQETMMDHALRTISYIADIGNIVVLMARRRMPRSASQDCIETTPGAQEGKKQYKMICHVFESEDAQLIAQSIGQAFSVAYQEFLRANGINPEDLSQKEYSDIINTQEMYNDDLIHFSNSENCKELQLEKQKGEILGVVIVESGWGSILPTVILANMMNGGPAARSGKLSIGDQIMSINGTSLVGLPLATCQGIIKGLKNQTQVKLNIVSCPPVTTVLIKRPDLKYQLGFSVQNGIICSLMRGGIAERGGVRVGHRIIEINGQSVVATAHEKIVQALSNSVGEIHMKTMPAAMFRLLTGQETPLYI</sequence>
<dbReference type="SMART" id="SM00462">
    <property type="entry name" value="PTB"/>
    <property type="match status" value="1"/>
</dbReference>
<dbReference type="OrthoDB" id="5987010at2759"/>
<dbReference type="CDD" id="cd06720">
    <property type="entry name" value="PDZ1_APBA1_3-like"/>
    <property type="match status" value="1"/>
</dbReference>
<protein>
    <submittedName>
        <fullName evidence="7">APBA2 protein</fullName>
    </submittedName>
</protein>
<feature type="compositionally biased region" description="Basic and acidic residues" evidence="4">
    <location>
        <begin position="28"/>
        <end position="50"/>
    </location>
</feature>
<dbReference type="Pfam" id="PF00595">
    <property type="entry name" value="PDZ"/>
    <property type="match status" value="2"/>
</dbReference>
<evidence type="ECO:0000256" key="1">
    <source>
        <dbReference type="ARBA" id="ARBA00022448"/>
    </source>
</evidence>
<dbReference type="Gene3D" id="2.30.29.30">
    <property type="entry name" value="Pleckstrin-homology domain (PH domain)/Phosphotyrosine-binding domain (PTB)"/>
    <property type="match status" value="1"/>
</dbReference>
<dbReference type="PANTHER" id="PTHR12345:SF12">
    <property type="entry name" value="AMYLOID-BETA A4 PRECURSOR PROTEIN-BINDING FAMILY A MEMBER 2"/>
    <property type="match status" value="1"/>
</dbReference>
<feature type="compositionally biased region" description="Acidic residues" evidence="4">
    <location>
        <begin position="84"/>
        <end position="97"/>
    </location>
</feature>
<dbReference type="AlphaFoldDB" id="A0A7K4KVC3"/>
<dbReference type="GO" id="GO:0043197">
    <property type="term" value="C:dendritic spine"/>
    <property type="evidence" value="ECO:0007669"/>
    <property type="project" value="TreeGrafter"/>
</dbReference>
<feature type="region of interest" description="Disordered" evidence="4">
    <location>
        <begin position="195"/>
        <end position="231"/>
    </location>
</feature>
<feature type="domain" description="PID" evidence="5">
    <location>
        <begin position="377"/>
        <end position="564"/>
    </location>
</feature>
<feature type="region of interest" description="Disordered" evidence="4">
    <location>
        <begin position="126"/>
        <end position="170"/>
    </location>
</feature>
<dbReference type="InterPro" id="IPR001478">
    <property type="entry name" value="PDZ"/>
</dbReference>
<feature type="compositionally biased region" description="Polar residues" evidence="4">
    <location>
        <begin position="346"/>
        <end position="361"/>
    </location>
</feature>
<dbReference type="SMART" id="SM00228">
    <property type="entry name" value="PDZ"/>
    <property type="match status" value="2"/>
</dbReference>
<dbReference type="Proteomes" id="UP000545332">
    <property type="component" value="Unassembled WGS sequence"/>
</dbReference>
<feature type="non-terminal residue" evidence="7">
    <location>
        <position position="1"/>
    </location>
</feature>
<dbReference type="Pfam" id="PF00640">
    <property type="entry name" value="PID"/>
    <property type="match status" value="1"/>
</dbReference>
<feature type="region of interest" description="Disordered" evidence="4">
    <location>
        <begin position="245"/>
        <end position="361"/>
    </location>
</feature>
<dbReference type="GO" id="GO:0005737">
    <property type="term" value="C:cytoplasm"/>
    <property type="evidence" value="ECO:0007669"/>
    <property type="project" value="TreeGrafter"/>
</dbReference>
<dbReference type="GO" id="GO:0005886">
    <property type="term" value="C:plasma membrane"/>
    <property type="evidence" value="ECO:0007669"/>
    <property type="project" value="TreeGrafter"/>
</dbReference>
<keyword evidence="8" id="KW-1185">Reference proteome</keyword>
<feature type="region of interest" description="Disordered" evidence="4">
    <location>
        <begin position="1"/>
        <end position="97"/>
    </location>
</feature>
<feature type="compositionally biased region" description="Basic and acidic residues" evidence="4">
    <location>
        <begin position="257"/>
        <end position="290"/>
    </location>
</feature>
<dbReference type="InterPro" id="IPR051230">
    <property type="entry name" value="APP-Binding"/>
</dbReference>
<dbReference type="CDD" id="cd06793">
    <property type="entry name" value="PDZ2_APBA1_3-like"/>
    <property type="match status" value="1"/>
</dbReference>
<proteinExistence type="predicted"/>
<dbReference type="CDD" id="cd01208">
    <property type="entry name" value="PTB_X11"/>
    <property type="match status" value="1"/>
</dbReference>
<feature type="non-terminal residue" evidence="7">
    <location>
        <position position="758"/>
    </location>
</feature>
<dbReference type="GO" id="GO:0001540">
    <property type="term" value="F:amyloid-beta binding"/>
    <property type="evidence" value="ECO:0007669"/>
    <property type="project" value="TreeGrafter"/>
</dbReference>